<dbReference type="Pfam" id="PF00561">
    <property type="entry name" value="Abhydrolase_1"/>
    <property type="match status" value="1"/>
</dbReference>
<dbReference type="Proteomes" id="UP000188219">
    <property type="component" value="Chromosome"/>
</dbReference>
<dbReference type="AlphaFoldDB" id="A0A1Q2M9B2"/>
<protein>
    <recommendedName>
        <fullName evidence="1">AB hydrolase-1 domain-containing protein</fullName>
    </recommendedName>
</protein>
<sequence length="247" mass="27096">MSVVAQTSNEGGARSSTFVLVHGTFQWGGQWVPLASILEEQGYTVHMPTLSGLGERNNLLSKQVGLSTHIEDVKNYIQWYNVTNVILVGHSYGGAVITGVADALPDRIAHVVYVDATVLNQGENLVDDFFTTEVSKGIKGAVDKFGDGWLIPPEFLRNPPPKTMSKQPFKTYTDRIDLQGPPPKSGTVINATENPEIFGVIREKGSKRAKERGWSLHIVEGPHPLQEKNPSKQKVAEILLDIAQDNK</sequence>
<keyword evidence="3" id="KW-1185">Reference proteome</keyword>
<dbReference type="PANTHER" id="PTHR37017">
    <property type="entry name" value="AB HYDROLASE-1 DOMAIN-CONTAINING PROTEIN-RELATED"/>
    <property type="match status" value="1"/>
</dbReference>
<name>A0A1Q2M9B2_9GAMM</name>
<dbReference type="InterPro" id="IPR029058">
    <property type="entry name" value="AB_hydrolase_fold"/>
</dbReference>
<dbReference type="KEGG" id="maga:Mag101_01890"/>
<dbReference type="SUPFAM" id="SSF53474">
    <property type="entry name" value="alpha/beta-Hydrolases"/>
    <property type="match status" value="1"/>
</dbReference>
<accession>A0A1Q2M9B2</accession>
<gene>
    <name evidence="2" type="ORF">Mag101_01890</name>
</gene>
<dbReference type="Gene3D" id="3.40.50.1820">
    <property type="entry name" value="alpha/beta hydrolase"/>
    <property type="match status" value="1"/>
</dbReference>
<evidence type="ECO:0000313" key="2">
    <source>
        <dbReference type="EMBL" id="AQQ69325.1"/>
    </source>
</evidence>
<dbReference type="PANTHER" id="PTHR37017:SF11">
    <property type="entry name" value="ESTERASE_LIPASE_THIOESTERASE DOMAIN-CONTAINING PROTEIN"/>
    <property type="match status" value="1"/>
</dbReference>
<organism evidence="2 3">
    <name type="scientific">Microbulbifer agarilyticus</name>
    <dbReference type="NCBI Taxonomy" id="260552"/>
    <lineage>
        <taxon>Bacteria</taxon>
        <taxon>Pseudomonadati</taxon>
        <taxon>Pseudomonadota</taxon>
        <taxon>Gammaproteobacteria</taxon>
        <taxon>Cellvibrionales</taxon>
        <taxon>Microbulbiferaceae</taxon>
        <taxon>Microbulbifer</taxon>
    </lineage>
</organism>
<evidence type="ECO:0000259" key="1">
    <source>
        <dbReference type="Pfam" id="PF00561"/>
    </source>
</evidence>
<dbReference type="InterPro" id="IPR052897">
    <property type="entry name" value="Sec-Metab_Biosynth_Hydrolase"/>
</dbReference>
<evidence type="ECO:0000313" key="3">
    <source>
        <dbReference type="Proteomes" id="UP000188219"/>
    </source>
</evidence>
<reference evidence="2" key="1">
    <citation type="submission" date="2017-02" db="EMBL/GenBank/DDBJ databases">
        <title>Genome of Microbulbifer agarilyticus GP101.</title>
        <authorList>
            <person name="Jung J."/>
            <person name="Bae S.S."/>
            <person name="Baek K."/>
        </authorList>
    </citation>
    <scope>NUCLEOTIDE SEQUENCE [LARGE SCALE GENOMIC DNA]</scope>
    <source>
        <strain evidence="2">GP101</strain>
    </source>
</reference>
<proteinExistence type="predicted"/>
<dbReference type="InterPro" id="IPR000073">
    <property type="entry name" value="AB_hydrolase_1"/>
</dbReference>
<dbReference type="EMBL" id="CP019650">
    <property type="protein sequence ID" value="AQQ69325.1"/>
    <property type="molecule type" value="Genomic_DNA"/>
</dbReference>
<feature type="domain" description="AB hydrolase-1" evidence="1">
    <location>
        <begin position="17"/>
        <end position="136"/>
    </location>
</feature>
<dbReference type="STRING" id="260552.Mag101_01890"/>